<dbReference type="SMART" id="SM00829">
    <property type="entry name" value="PKS_ER"/>
    <property type="match status" value="1"/>
</dbReference>
<dbReference type="RefSeq" id="WP_237817412.1">
    <property type="nucleotide sequence ID" value="NZ_JAKLTQ010000001.1"/>
</dbReference>
<evidence type="ECO:0000259" key="3">
    <source>
        <dbReference type="SMART" id="SM00829"/>
    </source>
</evidence>
<sequence length="335" mass="34702">MTENPGNSPRTAKATAKAIVAAAPGGPEVLQLQDVEIPSPGPGQLLVKVAAAGVNFIETYERSGTYKVSFPFTPGSEAAGTVAAVGEGVTGVAAGDRVAFCEGAGTYGQYALVRAEAALPVPDGVGFEAAAALPLQGMTAHYLVNSSFKAGPEHTVLTHAGAGGVGLLLTQLLKAKGARVITTVSSDEKEALARSAGADEVLRYEGFPEKVRGLTNGTGVDVVYDGVGKDTFDGSLASLRKRGMLVLFGGASGQVPPFDLQRLNAGGSLFVTRPKLADHLLTPEERQWRSREIFDAVLAGRLDVRIGGTYPLAEAARAHEDLQARRTTGKVLLVP</sequence>
<feature type="domain" description="Enoyl reductase (ER)" evidence="3">
    <location>
        <begin position="25"/>
        <end position="333"/>
    </location>
</feature>
<reference evidence="4" key="1">
    <citation type="submission" date="2022-01" db="EMBL/GenBank/DDBJ databases">
        <authorList>
            <person name="Jo J.-H."/>
            <person name="Im W.-T."/>
        </authorList>
    </citation>
    <scope>NUCLEOTIDE SEQUENCE</scope>
    <source>
        <strain evidence="4">I2-34</strain>
    </source>
</reference>
<dbReference type="Proteomes" id="UP001165368">
    <property type="component" value="Unassembled WGS sequence"/>
</dbReference>
<dbReference type="Gene3D" id="3.40.50.720">
    <property type="entry name" value="NAD(P)-binding Rossmann-like Domain"/>
    <property type="match status" value="1"/>
</dbReference>
<gene>
    <name evidence="4" type="ORF">LVY72_00075</name>
</gene>
<dbReference type="InterPro" id="IPR020843">
    <property type="entry name" value="ER"/>
</dbReference>
<evidence type="ECO:0000313" key="5">
    <source>
        <dbReference type="Proteomes" id="UP001165368"/>
    </source>
</evidence>
<dbReference type="PANTHER" id="PTHR48106:SF13">
    <property type="entry name" value="QUINONE OXIDOREDUCTASE-RELATED"/>
    <property type="match status" value="1"/>
</dbReference>
<dbReference type="SUPFAM" id="SSF50129">
    <property type="entry name" value="GroES-like"/>
    <property type="match status" value="1"/>
</dbReference>
<evidence type="ECO:0000313" key="4">
    <source>
        <dbReference type="EMBL" id="MCG2620304.1"/>
    </source>
</evidence>
<dbReference type="InterPro" id="IPR036291">
    <property type="entry name" value="NAD(P)-bd_dom_sf"/>
</dbReference>
<dbReference type="InterPro" id="IPR047618">
    <property type="entry name" value="QOR-like"/>
</dbReference>
<dbReference type="InterPro" id="IPR011032">
    <property type="entry name" value="GroES-like_sf"/>
</dbReference>
<dbReference type="SUPFAM" id="SSF51735">
    <property type="entry name" value="NAD(P)-binding Rossmann-fold domains"/>
    <property type="match status" value="1"/>
</dbReference>
<evidence type="ECO:0000256" key="1">
    <source>
        <dbReference type="ARBA" id="ARBA00022857"/>
    </source>
</evidence>
<dbReference type="InterPro" id="IPR013154">
    <property type="entry name" value="ADH-like_N"/>
</dbReference>
<name>A0ABS9L0Y6_9MICC</name>
<proteinExistence type="predicted"/>
<dbReference type="CDD" id="cd05286">
    <property type="entry name" value="QOR2"/>
    <property type="match status" value="1"/>
</dbReference>
<keyword evidence="1" id="KW-0521">NADP</keyword>
<accession>A0ABS9L0Y6</accession>
<keyword evidence="2" id="KW-0560">Oxidoreductase</keyword>
<protein>
    <submittedName>
        <fullName evidence="4">Quinone oxidoreductase</fullName>
    </submittedName>
</protein>
<dbReference type="Pfam" id="PF08240">
    <property type="entry name" value="ADH_N"/>
    <property type="match status" value="1"/>
</dbReference>
<dbReference type="EMBL" id="JAKLTQ010000001">
    <property type="protein sequence ID" value="MCG2620304.1"/>
    <property type="molecule type" value="Genomic_DNA"/>
</dbReference>
<comment type="caution">
    <text evidence="4">The sequence shown here is derived from an EMBL/GenBank/DDBJ whole genome shotgun (WGS) entry which is preliminary data.</text>
</comment>
<keyword evidence="5" id="KW-1185">Reference proteome</keyword>
<organism evidence="4 5">
    <name type="scientific">Arthrobacter hankyongi</name>
    <dbReference type="NCBI Taxonomy" id="2904801"/>
    <lineage>
        <taxon>Bacteria</taxon>
        <taxon>Bacillati</taxon>
        <taxon>Actinomycetota</taxon>
        <taxon>Actinomycetes</taxon>
        <taxon>Micrococcales</taxon>
        <taxon>Micrococcaceae</taxon>
        <taxon>Arthrobacter</taxon>
    </lineage>
</organism>
<dbReference type="PANTHER" id="PTHR48106">
    <property type="entry name" value="QUINONE OXIDOREDUCTASE PIG3-RELATED"/>
    <property type="match status" value="1"/>
</dbReference>
<evidence type="ECO:0000256" key="2">
    <source>
        <dbReference type="ARBA" id="ARBA00023002"/>
    </source>
</evidence>
<dbReference type="Gene3D" id="3.90.180.10">
    <property type="entry name" value="Medium-chain alcohol dehydrogenases, catalytic domain"/>
    <property type="match status" value="1"/>
</dbReference>
<dbReference type="InterPro" id="IPR013149">
    <property type="entry name" value="ADH-like_C"/>
</dbReference>
<dbReference type="Pfam" id="PF00107">
    <property type="entry name" value="ADH_zinc_N"/>
    <property type="match status" value="1"/>
</dbReference>